<sequence length="202" mass="22704">MKNILAIDALNHLRDQTTNTVQFRHYSDTVCRFVFSEAVQTVKTKQSEISTPLEKISVDQIEDEIIVISILRAGMAMLYGAMQLLPKIKIGFVGLERDESTAIAKEYYWKLPVINKGALILIIDPMLATGGSMLHVIKKLQEQKAREIRIVSVIASPEGIATIHHTFPQVAIYTAVIDRELNNRKYILPGLGDYGDRYFGTV</sequence>
<gene>
    <name evidence="12" type="ORF">A3F03_01010</name>
</gene>
<dbReference type="CDD" id="cd06223">
    <property type="entry name" value="PRTases_typeI"/>
    <property type="match status" value="1"/>
</dbReference>
<dbReference type="Pfam" id="PF14681">
    <property type="entry name" value="UPRTase"/>
    <property type="match status" value="1"/>
</dbReference>
<dbReference type="Gene3D" id="3.40.50.2020">
    <property type="match status" value="1"/>
</dbReference>
<evidence type="ECO:0000256" key="8">
    <source>
        <dbReference type="ARBA" id="ARBA00022741"/>
    </source>
</evidence>
<evidence type="ECO:0000256" key="1">
    <source>
        <dbReference type="ARBA" id="ARBA00001946"/>
    </source>
</evidence>
<evidence type="ECO:0000256" key="9">
    <source>
        <dbReference type="ARBA" id="ARBA00023134"/>
    </source>
</evidence>
<evidence type="ECO:0000256" key="10">
    <source>
        <dbReference type="NCBIfam" id="TIGR01091"/>
    </source>
</evidence>
<evidence type="ECO:0000313" key="12">
    <source>
        <dbReference type="EMBL" id="OGK37463.1"/>
    </source>
</evidence>
<proteinExistence type="inferred from homology"/>
<dbReference type="GO" id="GO:0006223">
    <property type="term" value="P:uracil salvage"/>
    <property type="evidence" value="ECO:0007669"/>
    <property type="project" value="InterPro"/>
</dbReference>
<dbReference type="InterPro" id="IPR029057">
    <property type="entry name" value="PRTase-like"/>
</dbReference>
<dbReference type="InterPro" id="IPR050054">
    <property type="entry name" value="UPRTase/APRTase"/>
</dbReference>
<keyword evidence="6 12" id="KW-0328">Glycosyltransferase</keyword>
<dbReference type="EC" id="2.4.2.9" evidence="4 10"/>
<comment type="pathway">
    <text evidence="2">Pyrimidine metabolism; UMP biosynthesis via salvage pathway; UMP from uracil: step 1/1.</text>
</comment>
<dbReference type="SUPFAM" id="SSF53271">
    <property type="entry name" value="PRTase-like"/>
    <property type="match status" value="1"/>
</dbReference>
<comment type="similarity">
    <text evidence="3">Belongs to the UPRTase family.</text>
</comment>
<keyword evidence="7 12" id="KW-0808">Transferase</keyword>
<keyword evidence="5" id="KW-0021">Allosteric enzyme</keyword>
<comment type="caution">
    <text evidence="12">The sequence shown here is derived from an EMBL/GenBank/DDBJ whole genome shotgun (WGS) entry which is preliminary data.</text>
</comment>
<feature type="domain" description="Phosphoribosyltransferase" evidence="11">
    <location>
        <begin position="10"/>
        <end position="201"/>
    </location>
</feature>
<dbReference type="AlphaFoldDB" id="A0A1F7I252"/>
<dbReference type="UniPathway" id="UPA00574">
    <property type="reaction ID" value="UER00636"/>
</dbReference>
<dbReference type="Proteomes" id="UP000176803">
    <property type="component" value="Unassembled WGS sequence"/>
</dbReference>
<evidence type="ECO:0000313" key="13">
    <source>
        <dbReference type="Proteomes" id="UP000176803"/>
    </source>
</evidence>
<dbReference type="PANTHER" id="PTHR32315:SF4">
    <property type="entry name" value="URACIL PHOSPHORIBOSYLTRANSFERASE, CHLOROPLASTIC"/>
    <property type="match status" value="1"/>
</dbReference>
<dbReference type="GO" id="GO:0004845">
    <property type="term" value="F:uracil phosphoribosyltransferase activity"/>
    <property type="evidence" value="ECO:0007669"/>
    <property type="project" value="UniProtKB-UniRule"/>
</dbReference>
<dbReference type="GO" id="GO:0005525">
    <property type="term" value="F:GTP binding"/>
    <property type="evidence" value="ECO:0007669"/>
    <property type="project" value="UniProtKB-KW"/>
</dbReference>
<evidence type="ECO:0000256" key="5">
    <source>
        <dbReference type="ARBA" id="ARBA00022533"/>
    </source>
</evidence>
<dbReference type="GO" id="GO:0044206">
    <property type="term" value="P:UMP salvage"/>
    <property type="evidence" value="ECO:0007669"/>
    <property type="project" value="UniProtKB-UniPathway"/>
</dbReference>
<dbReference type="InterPro" id="IPR000836">
    <property type="entry name" value="PRTase_dom"/>
</dbReference>
<evidence type="ECO:0000256" key="6">
    <source>
        <dbReference type="ARBA" id="ARBA00022676"/>
    </source>
</evidence>
<dbReference type="NCBIfam" id="TIGR01091">
    <property type="entry name" value="upp"/>
    <property type="match status" value="1"/>
</dbReference>
<evidence type="ECO:0000256" key="3">
    <source>
        <dbReference type="ARBA" id="ARBA00009516"/>
    </source>
</evidence>
<comment type="cofactor">
    <cofactor evidence="1">
        <name>Mg(2+)</name>
        <dbReference type="ChEBI" id="CHEBI:18420"/>
    </cofactor>
</comment>
<evidence type="ECO:0000256" key="7">
    <source>
        <dbReference type="ARBA" id="ARBA00022679"/>
    </source>
</evidence>
<protein>
    <recommendedName>
        <fullName evidence="4 10">Uracil phosphoribosyltransferase</fullName>
        <ecNumber evidence="4 10">2.4.2.9</ecNumber>
    </recommendedName>
</protein>
<organism evidence="12 13">
    <name type="scientific">Candidatus Roizmanbacteria bacterium RIFCSPHIGHO2_12_FULL_41_11</name>
    <dbReference type="NCBI Taxonomy" id="1802052"/>
    <lineage>
        <taxon>Bacteria</taxon>
        <taxon>Candidatus Roizmaniibacteriota</taxon>
    </lineage>
</organism>
<accession>A0A1F7I252</accession>
<keyword evidence="8" id="KW-0547">Nucleotide-binding</keyword>
<evidence type="ECO:0000256" key="2">
    <source>
        <dbReference type="ARBA" id="ARBA00005180"/>
    </source>
</evidence>
<dbReference type="NCBIfam" id="NF001097">
    <property type="entry name" value="PRK00129.1"/>
    <property type="match status" value="1"/>
</dbReference>
<reference evidence="12 13" key="1">
    <citation type="journal article" date="2016" name="Nat. Commun.">
        <title>Thousands of microbial genomes shed light on interconnected biogeochemical processes in an aquifer system.</title>
        <authorList>
            <person name="Anantharaman K."/>
            <person name="Brown C.T."/>
            <person name="Hug L.A."/>
            <person name="Sharon I."/>
            <person name="Castelle C.J."/>
            <person name="Probst A.J."/>
            <person name="Thomas B.C."/>
            <person name="Singh A."/>
            <person name="Wilkins M.J."/>
            <person name="Karaoz U."/>
            <person name="Brodie E.L."/>
            <person name="Williams K.H."/>
            <person name="Hubbard S.S."/>
            <person name="Banfield J.F."/>
        </authorList>
    </citation>
    <scope>NUCLEOTIDE SEQUENCE [LARGE SCALE GENOMIC DNA]</scope>
</reference>
<dbReference type="FunFam" id="3.40.50.2020:FF:000023">
    <property type="entry name" value="Probable uracil phosphoribosyltransferase"/>
    <property type="match status" value="1"/>
</dbReference>
<evidence type="ECO:0000259" key="11">
    <source>
        <dbReference type="Pfam" id="PF14681"/>
    </source>
</evidence>
<keyword evidence="9" id="KW-0342">GTP-binding</keyword>
<evidence type="ECO:0000256" key="4">
    <source>
        <dbReference type="ARBA" id="ARBA00011894"/>
    </source>
</evidence>
<dbReference type="PANTHER" id="PTHR32315">
    <property type="entry name" value="ADENINE PHOSPHORIBOSYLTRANSFERASE"/>
    <property type="match status" value="1"/>
</dbReference>
<name>A0A1F7I252_9BACT</name>
<dbReference type="InterPro" id="IPR005765">
    <property type="entry name" value="UPRT"/>
</dbReference>
<dbReference type="EMBL" id="MGAC01000041">
    <property type="protein sequence ID" value="OGK37463.1"/>
    <property type="molecule type" value="Genomic_DNA"/>
</dbReference>